<evidence type="ECO:0000313" key="1">
    <source>
        <dbReference type="EMBL" id="POG11480.1"/>
    </source>
</evidence>
<dbReference type="Proteomes" id="UP000237230">
    <property type="component" value="Unassembled WGS sequence"/>
</dbReference>
<sequence>MQAEQIYPSIPAIANTDQSALAFAHQSGVNAVWLDALSQVVSRLTQFGETTVPVELNEALQELAQLQYVELESHDAGTLAATLLGQPALLTNYFWSVWVPRHLLSCGLKVAVTPHLTSSVDEAHHCTVVFRIPGSRETAREFLTDLATQYPGCTPEIVAIQAGDALCPKEAGSNA</sequence>
<dbReference type="AlphaFoldDB" id="A0A0P7CH31"/>
<evidence type="ECO:0000313" key="2">
    <source>
        <dbReference type="Proteomes" id="UP000237230"/>
    </source>
</evidence>
<name>A0A0P7CH31_PSEPU</name>
<comment type="caution">
    <text evidence="1">The sequence shown here is derived from an EMBL/GenBank/DDBJ whole genome shotgun (WGS) entry which is preliminary data.</text>
</comment>
<dbReference type="EMBL" id="MINH01000019">
    <property type="protein sequence ID" value="POG11480.1"/>
    <property type="molecule type" value="Genomic_DNA"/>
</dbReference>
<reference evidence="1 2" key="2">
    <citation type="submission" date="2018-03" db="EMBL/GenBank/DDBJ databases">
        <title>Draft genome of Pseudomonas putida strain KH-21-114.</title>
        <authorList>
            <person name="Yoshizawa S."/>
            <person name="Khan N.H."/>
            <person name="Nishimura M."/>
            <person name="Chiura H.X."/>
            <person name="Ogura Y."/>
            <person name="Hayashi T."/>
            <person name="Kogure K."/>
        </authorList>
    </citation>
    <scope>NUCLEOTIDE SEQUENCE [LARGE SCALE GENOMIC DNA]</scope>
    <source>
        <strain evidence="1 2">KH-21-114</strain>
    </source>
</reference>
<accession>A0A0P7CH31</accession>
<protein>
    <submittedName>
        <fullName evidence="1">Uncharacterized protein</fullName>
    </submittedName>
</protein>
<dbReference type="RefSeq" id="WP_028692975.1">
    <property type="nucleotide sequence ID" value="NZ_ABUNEW020000033.1"/>
</dbReference>
<dbReference type="GeneID" id="87480047"/>
<proteinExistence type="predicted"/>
<reference evidence="1 2" key="1">
    <citation type="submission" date="2016-08" db="EMBL/GenBank/DDBJ databases">
        <authorList>
            <person name="Seilhamer J.J."/>
        </authorList>
    </citation>
    <scope>NUCLEOTIDE SEQUENCE [LARGE SCALE GENOMIC DNA]</scope>
    <source>
        <strain evidence="1 2">KH-21-114</strain>
    </source>
</reference>
<gene>
    <name evidence="1" type="ORF">BGP84_06370</name>
</gene>
<dbReference type="OrthoDB" id="6868027at2"/>
<organism evidence="1 2">
    <name type="scientific">Pseudomonas putida</name>
    <name type="common">Arthrobacter siderocapsulatus</name>
    <dbReference type="NCBI Taxonomy" id="303"/>
    <lineage>
        <taxon>Bacteria</taxon>
        <taxon>Pseudomonadati</taxon>
        <taxon>Pseudomonadota</taxon>
        <taxon>Gammaproteobacteria</taxon>
        <taxon>Pseudomonadales</taxon>
        <taxon>Pseudomonadaceae</taxon>
        <taxon>Pseudomonas</taxon>
    </lineage>
</organism>